<dbReference type="Proteomes" id="UP001151088">
    <property type="component" value="Unassembled WGS sequence"/>
</dbReference>
<dbReference type="EMBL" id="JANTHZ010000014">
    <property type="protein sequence ID" value="MCS0497658.1"/>
    <property type="molecule type" value="Genomic_DNA"/>
</dbReference>
<sequence length="136" mass="13932">METIDYAQARRMVADALARAAGEYGRPICAAACDAQGFLLAFARADGAPVRSIALSQGKAYSAARMGVGTDAFLARLHRENIPASYFCDPALTALPGGAVVKNAAGRLLGAVGISGLAPEEDQAIADLLAASLDTH</sequence>
<dbReference type="InterPro" id="IPR005624">
    <property type="entry name" value="PduO/GlcC-like"/>
</dbReference>
<dbReference type="PANTHER" id="PTHR34309">
    <property type="entry name" value="SLR1406 PROTEIN"/>
    <property type="match status" value="1"/>
</dbReference>
<comment type="caution">
    <text evidence="1">The sequence shown here is derived from an EMBL/GenBank/DDBJ whole genome shotgun (WGS) entry which is preliminary data.</text>
</comment>
<gene>
    <name evidence="1" type="ORF">NVS89_21430</name>
</gene>
<evidence type="ECO:0000313" key="2">
    <source>
        <dbReference type="Proteomes" id="UP001151088"/>
    </source>
</evidence>
<dbReference type="AlphaFoldDB" id="A0A9X2PJZ5"/>
<keyword evidence="2" id="KW-1185">Reference proteome</keyword>
<dbReference type="InterPro" id="IPR038084">
    <property type="entry name" value="PduO/GlcC-like_sf"/>
</dbReference>
<organism evidence="1 2">
    <name type="scientific">Ancylobacter mangrovi</name>
    <dbReference type="NCBI Taxonomy" id="2972472"/>
    <lineage>
        <taxon>Bacteria</taxon>
        <taxon>Pseudomonadati</taxon>
        <taxon>Pseudomonadota</taxon>
        <taxon>Alphaproteobacteria</taxon>
        <taxon>Hyphomicrobiales</taxon>
        <taxon>Xanthobacteraceae</taxon>
        <taxon>Ancylobacter</taxon>
    </lineage>
</organism>
<dbReference type="Gene3D" id="3.30.450.150">
    <property type="entry name" value="Haem-degrading domain"/>
    <property type="match status" value="1"/>
</dbReference>
<protein>
    <submittedName>
        <fullName evidence="1">Heme-binding protein</fullName>
    </submittedName>
</protein>
<dbReference type="RefSeq" id="WP_258734811.1">
    <property type="nucleotide sequence ID" value="NZ_JANTHZ010000014.1"/>
</dbReference>
<name>A0A9X2PJZ5_9HYPH</name>
<accession>A0A9X2PJZ5</accession>
<dbReference type="Pfam" id="PF03928">
    <property type="entry name" value="HbpS-like"/>
    <property type="match status" value="1"/>
</dbReference>
<dbReference type="PANTHER" id="PTHR34309:SF10">
    <property type="entry name" value="SLR1406 PROTEIN"/>
    <property type="match status" value="1"/>
</dbReference>
<reference evidence="1" key="1">
    <citation type="submission" date="2022-08" db="EMBL/GenBank/DDBJ databases">
        <authorList>
            <person name="Li F."/>
        </authorList>
    </citation>
    <scope>NUCLEOTIDE SEQUENCE</scope>
    <source>
        <strain evidence="1">MQZ15Z-1</strain>
    </source>
</reference>
<dbReference type="InterPro" id="IPR052517">
    <property type="entry name" value="GlcG_carb_metab_protein"/>
</dbReference>
<proteinExistence type="predicted"/>
<evidence type="ECO:0000313" key="1">
    <source>
        <dbReference type="EMBL" id="MCS0497658.1"/>
    </source>
</evidence>
<dbReference type="SUPFAM" id="SSF143744">
    <property type="entry name" value="GlcG-like"/>
    <property type="match status" value="1"/>
</dbReference>